<dbReference type="InterPro" id="IPR008972">
    <property type="entry name" value="Cupredoxin"/>
</dbReference>
<name>A0A9P6M715_MORAP</name>
<evidence type="ECO:0000313" key="3">
    <source>
        <dbReference type="Proteomes" id="UP000738359"/>
    </source>
</evidence>
<reference evidence="2" key="1">
    <citation type="journal article" date="2020" name="Fungal Divers.">
        <title>Resolving the Mortierellaceae phylogeny through synthesis of multi-gene phylogenetics and phylogenomics.</title>
        <authorList>
            <person name="Vandepol N."/>
            <person name="Liber J."/>
            <person name="Desiro A."/>
            <person name="Na H."/>
            <person name="Kennedy M."/>
            <person name="Barry K."/>
            <person name="Grigoriev I.V."/>
            <person name="Miller A.N."/>
            <person name="O'Donnell K."/>
            <person name="Stajich J.E."/>
            <person name="Bonito G."/>
        </authorList>
    </citation>
    <scope>NUCLEOTIDE SEQUENCE</scope>
    <source>
        <strain evidence="2">CK1249</strain>
    </source>
</reference>
<evidence type="ECO:0000313" key="2">
    <source>
        <dbReference type="EMBL" id="KAF9968173.1"/>
    </source>
</evidence>
<feature type="signal peptide" evidence="1">
    <location>
        <begin position="1"/>
        <end position="19"/>
    </location>
</feature>
<evidence type="ECO:0000256" key="1">
    <source>
        <dbReference type="SAM" id="SignalP"/>
    </source>
</evidence>
<keyword evidence="1" id="KW-0732">Signal</keyword>
<keyword evidence="3" id="KW-1185">Reference proteome</keyword>
<proteinExistence type="predicted"/>
<sequence length="130" mass="13993">MHFSGLILAALACMAPTLAKVYEVTVNDQGFQPSKLCLQPGDSVQWNFVAGGHSVEETDKADSCTSKGTWSSTTMMQGWQWNRTFRTPGVVWYMSSTGQDCARGFKGAIYVGGQCPATSSQASTPTPPPY</sequence>
<protein>
    <submittedName>
        <fullName evidence="2">Uncharacterized protein</fullName>
    </submittedName>
</protein>
<dbReference type="AlphaFoldDB" id="A0A9P6M715"/>
<gene>
    <name evidence="2" type="ORF">BGZ70_006150</name>
</gene>
<dbReference type="EMBL" id="JAAAHY010000034">
    <property type="protein sequence ID" value="KAF9968173.1"/>
    <property type="molecule type" value="Genomic_DNA"/>
</dbReference>
<organism evidence="2 3">
    <name type="scientific">Mortierella alpina</name>
    <name type="common">Oleaginous fungus</name>
    <name type="synonym">Mortierella renispora</name>
    <dbReference type="NCBI Taxonomy" id="64518"/>
    <lineage>
        <taxon>Eukaryota</taxon>
        <taxon>Fungi</taxon>
        <taxon>Fungi incertae sedis</taxon>
        <taxon>Mucoromycota</taxon>
        <taxon>Mortierellomycotina</taxon>
        <taxon>Mortierellomycetes</taxon>
        <taxon>Mortierellales</taxon>
        <taxon>Mortierellaceae</taxon>
        <taxon>Mortierella</taxon>
    </lineage>
</organism>
<accession>A0A9P6M715</accession>
<comment type="caution">
    <text evidence="2">The sequence shown here is derived from an EMBL/GenBank/DDBJ whole genome shotgun (WGS) entry which is preliminary data.</text>
</comment>
<dbReference type="SUPFAM" id="SSF49503">
    <property type="entry name" value="Cupredoxins"/>
    <property type="match status" value="1"/>
</dbReference>
<feature type="chain" id="PRO_5040435223" evidence="1">
    <location>
        <begin position="20"/>
        <end position="130"/>
    </location>
</feature>
<dbReference type="Proteomes" id="UP000738359">
    <property type="component" value="Unassembled WGS sequence"/>
</dbReference>
<dbReference type="OrthoDB" id="2331100at2759"/>
<dbReference type="Gene3D" id="2.60.40.420">
    <property type="entry name" value="Cupredoxins - blue copper proteins"/>
    <property type="match status" value="1"/>
</dbReference>